<gene>
    <name evidence="8" type="ORF">BSL78_21676</name>
</gene>
<dbReference type="Proteomes" id="UP000230750">
    <property type="component" value="Unassembled WGS sequence"/>
</dbReference>
<dbReference type="GO" id="GO:0046872">
    <property type="term" value="F:metal ion binding"/>
    <property type="evidence" value="ECO:0007669"/>
    <property type="project" value="UniProtKB-KW"/>
</dbReference>
<evidence type="ECO:0000256" key="6">
    <source>
        <dbReference type="SAM" id="Phobius"/>
    </source>
</evidence>
<evidence type="ECO:0000313" key="9">
    <source>
        <dbReference type="Proteomes" id="UP000230750"/>
    </source>
</evidence>
<organism evidence="8 9">
    <name type="scientific">Stichopus japonicus</name>
    <name type="common">Sea cucumber</name>
    <dbReference type="NCBI Taxonomy" id="307972"/>
    <lineage>
        <taxon>Eukaryota</taxon>
        <taxon>Metazoa</taxon>
        <taxon>Echinodermata</taxon>
        <taxon>Eleutherozoa</taxon>
        <taxon>Echinozoa</taxon>
        <taxon>Holothuroidea</taxon>
        <taxon>Aspidochirotacea</taxon>
        <taxon>Aspidochirotida</taxon>
        <taxon>Stichopodidae</taxon>
        <taxon>Apostichopus</taxon>
    </lineage>
</organism>
<dbReference type="AlphaFoldDB" id="A0A2G8K0D3"/>
<dbReference type="GO" id="GO:0005741">
    <property type="term" value="C:mitochondrial outer membrane"/>
    <property type="evidence" value="ECO:0007669"/>
    <property type="project" value="TreeGrafter"/>
</dbReference>
<keyword evidence="4" id="KW-0411">Iron-sulfur</keyword>
<evidence type="ECO:0000256" key="5">
    <source>
        <dbReference type="ARBA" id="ARBA00034078"/>
    </source>
</evidence>
<dbReference type="SMART" id="SM00704">
    <property type="entry name" value="ZnF_CDGSH"/>
    <property type="match status" value="1"/>
</dbReference>
<keyword evidence="6" id="KW-0472">Membrane</keyword>
<dbReference type="PANTHER" id="PTHR13680">
    <property type="entry name" value="CDGSH IRON-SULFUR DOMAIN-CONTAINING PROTEIN 1"/>
    <property type="match status" value="1"/>
</dbReference>
<proteinExistence type="predicted"/>
<comment type="caution">
    <text evidence="8">The sequence shown here is derived from an EMBL/GenBank/DDBJ whole genome shotgun (WGS) entry which is preliminary data.</text>
</comment>
<dbReference type="Gene3D" id="3.40.5.90">
    <property type="entry name" value="CDGSH iron-sulfur domain, mitoNEET-type"/>
    <property type="match status" value="1"/>
</dbReference>
<dbReference type="InterPro" id="IPR018967">
    <property type="entry name" value="FeS-contain_CDGSH-typ"/>
</dbReference>
<dbReference type="FunFam" id="3.40.5.90:FF:000001">
    <property type="entry name" value="CDGSH iron-sulfur domain-containing protein 1"/>
    <property type="match status" value="1"/>
</dbReference>
<feature type="transmembrane region" description="Helical" evidence="6">
    <location>
        <begin position="6"/>
        <end position="26"/>
    </location>
</feature>
<keyword evidence="6" id="KW-0812">Transmembrane</keyword>
<keyword evidence="3" id="KW-0408">Iron</keyword>
<keyword evidence="6" id="KW-1133">Transmembrane helix</keyword>
<evidence type="ECO:0000256" key="4">
    <source>
        <dbReference type="ARBA" id="ARBA00023014"/>
    </source>
</evidence>
<dbReference type="Pfam" id="PF09360">
    <property type="entry name" value="zf-CDGSH"/>
    <property type="match status" value="1"/>
</dbReference>
<keyword evidence="2" id="KW-0479">Metal-binding</keyword>
<evidence type="ECO:0000313" key="8">
    <source>
        <dbReference type="EMBL" id="PIK41467.1"/>
    </source>
</evidence>
<comment type="cofactor">
    <cofactor evidence="5">
        <name>[2Fe-2S] cluster</name>
        <dbReference type="ChEBI" id="CHEBI:190135"/>
    </cofactor>
</comment>
<dbReference type="STRING" id="307972.A0A2G8K0D3"/>
<dbReference type="InterPro" id="IPR045131">
    <property type="entry name" value="CISD1/2"/>
</dbReference>
<name>A0A2G8K0D3_STIJA</name>
<dbReference type="OrthoDB" id="449252at2759"/>
<dbReference type="GO" id="GO:0051537">
    <property type="term" value="F:2 iron, 2 sulfur cluster binding"/>
    <property type="evidence" value="ECO:0007669"/>
    <property type="project" value="UniProtKB-KW"/>
</dbReference>
<accession>A0A2G8K0D3</accession>
<protein>
    <submittedName>
        <fullName evidence="8">Putative CDGSH iron-sulfur domain-containing protein 1-like</fullName>
    </submittedName>
</protein>
<reference evidence="8 9" key="1">
    <citation type="journal article" date="2017" name="PLoS Biol.">
        <title>The sea cucumber genome provides insights into morphological evolution and visceral regeneration.</title>
        <authorList>
            <person name="Zhang X."/>
            <person name="Sun L."/>
            <person name="Yuan J."/>
            <person name="Sun Y."/>
            <person name="Gao Y."/>
            <person name="Zhang L."/>
            <person name="Li S."/>
            <person name="Dai H."/>
            <person name="Hamel J.F."/>
            <person name="Liu C."/>
            <person name="Yu Y."/>
            <person name="Liu S."/>
            <person name="Lin W."/>
            <person name="Guo K."/>
            <person name="Jin S."/>
            <person name="Xu P."/>
            <person name="Storey K.B."/>
            <person name="Huan P."/>
            <person name="Zhang T."/>
            <person name="Zhou Y."/>
            <person name="Zhang J."/>
            <person name="Lin C."/>
            <person name="Li X."/>
            <person name="Xing L."/>
            <person name="Huo D."/>
            <person name="Sun M."/>
            <person name="Wang L."/>
            <person name="Mercier A."/>
            <person name="Li F."/>
            <person name="Yang H."/>
            <person name="Xiang J."/>
        </authorList>
    </citation>
    <scope>NUCLEOTIDE SEQUENCE [LARGE SCALE GENOMIC DNA]</scope>
    <source>
        <strain evidence="8">Shaxun</strain>
        <tissue evidence="8">Muscle</tissue>
    </source>
</reference>
<dbReference type="EMBL" id="MRZV01001016">
    <property type="protein sequence ID" value="PIK41467.1"/>
    <property type="molecule type" value="Genomic_DNA"/>
</dbReference>
<evidence type="ECO:0000256" key="3">
    <source>
        <dbReference type="ARBA" id="ARBA00023004"/>
    </source>
</evidence>
<feature type="domain" description="Iron-binding zinc finger CDGSH type" evidence="7">
    <location>
        <begin position="44"/>
        <end position="82"/>
    </location>
</feature>
<evidence type="ECO:0000259" key="7">
    <source>
        <dbReference type="SMART" id="SM00704"/>
    </source>
</evidence>
<sequence length="96" mass="10479">MPFVSAISDILIAGVVVLVVVAYMLGKRSTNDHVNSCVDKHKPKVMSTVDIEDLSDATAFCRCWKSGKFPYCDGSHNKHNKGCGDNVGPLLLNRRS</sequence>
<evidence type="ECO:0000256" key="2">
    <source>
        <dbReference type="ARBA" id="ARBA00022723"/>
    </source>
</evidence>
<dbReference type="PANTHER" id="PTHR13680:SF5">
    <property type="entry name" value="CDGSH IRON-SULFUR DOMAIN-CONTAINING PROTEIN 1"/>
    <property type="match status" value="1"/>
</dbReference>
<keyword evidence="9" id="KW-1185">Reference proteome</keyword>
<dbReference type="GO" id="GO:0010506">
    <property type="term" value="P:regulation of autophagy"/>
    <property type="evidence" value="ECO:0007669"/>
    <property type="project" value="InterPro"/>
</dbReference>
<dbReference type="InterPro" id="IPR042216">
    <property type="entry name" value="MitoNEET_CISD"/>
</dbReference>
<evidence type="ECO:0000256" key="1">
    <source>
        <dbReference type="ARBA" id="ARBA00022714"/>
    </source>
</evidence>
<keyword evidence="1" id="KW-0001">2Fe-2S</keyword>